<keyword evidence="1" id="KW-0812">Transmembrane</keyword>
<evidence type="ECO:0000313" key="5">
    <source>
        <dbReference type="Proteomes" id="UP000603234"/>
    </source>
</evidence>
<comment type="caution">
    <text evidence="4">The sequence shown here is derived from an EMBL/GenBank/DDBJ whole genome shotgun (WGS) entry which is preliminary data.</text>
</comment>
<dbReference type="Proteomes" id="UP000603234">
    <property type="component" value="Unassembled WGS sequence"/>
</dbReference>
<dbReference type="InterPro" id="IPR052344">
    <property type="entry name" value="Transposase-related"/>
</dbReference>
<sequence>MIFSMFETSKKQHCYAVLTIFKLFFLVVLWYNKLMKNQSEPPKIHSLTTQSLPYDELLKTCKELQVQLIQTQTQLTWAMEQIRLLTHQKFGSGSDKVAYPDGSDQLCFFNEPEATADFSVAEPDLDDVLTDARKPRNKKSMGKREKDFSNLPTIVFEHELPESERICPNCSHPLHDMKVEITRLLKFIPARFEVEEHRRHVYTCRECAKHDDGIDLRIPFIRAAMPNTLIPGSFTTPELVAAIINAKYVCAMPLARQQQEFERYSVALSRQTMSNWLLRCAEDYFLLLYQRMREIMLTRDILHGDETTVSVANETDRPATSQSYMWVYCTGVHDETPMVYYDYHPTRSKEAALSFLGTYKGFLHADGYEVYHRLTPDITVVGCLAHVRRGFSNAIKSLSKEEQKRTASYEGVQFCDTIFHIDKKLADCTPAERQQKRLTLLKPVMAAFHDWLVRMKANALPKSYLSDAVNYTLNQWTYLENILKDGRLELTNNRAERSIRPFTIGRKNWVMHNTPEGATASAMIYSLTESAKSNQLKPYNYLVYILKEMANTDLVNYPELIDQFLPCSKTLSPDCYKTS</sequence>
<dbReference type="NCBIfam" id="NF033517">
    <property type="entry name" value="transpos_IS66"/>
    <property type="match status" value="1"/>
</dbReference>
<feature type="domain" description="Transposase IS66 zinc-finger binding" evidence="3">
    <location>
        <begin position="164"/>
        <end position="207"/>
    </location>
</feature>
<evidence type="ECO:0000259" key="3">
    <source>
        <dbReference type="Pfam" id="PF13005"/>
    </source>
</evidence>
<feature type="domain" description="Transposase IS66 central" evidence="2">
    <location>
        <begin position="233"/>
        <end position="519"/>
    </location>
</feature>
<dbReference type="InterPro" id="IPR024474">
    <property type="entry name" value="Znf_dom_IS66"/>
</dbReference>
<dbReference type="Pfam" id="PF03050">
    <property type="entry name" value="DDE_Tnp_IS66"/>
    <property type="match status" value="1"/>
</dbReference>
<reference evidence="4 5" key="1">
    <citation type="journal article" date="2020" name="mSystems">
        <title>Defining Genomic and Predicted Metabolic Features of the Acetobacterium Genus.</title>
        <authorList>
            <person name="Ross D.E."/>
            <person name="Marshall C.W."/>
            <person name="Gulliver D."/>
            <person name="May H.D."/>
            <person name="Norman R.S."/>
        </authorList>
    </citation>
    <scope>NUCLEOTIDE SEQUENCE [LARGE SCALE GENOMIC DNA]</scope>
    <source>
        <strain evidence="4 5">DSM 8238</strain>
    </source>
</reference>
<organism evidence="4 5">
    <name type="scientific">Acetobacterium fimetarium</name>
    <dbReference type="NCBI Taxonomy" id="52691"/>
    <lineage>
        <taxon>Bacteria</taxon>
        <taxon>Bacillati</taxon>
        <taxon>Bacillota</taxon>
        <taxon>Clostridia</taxon>
        <taxon>Eubacteriales</taxon>
        <taxon>Eubacteriaceae</taxon>
        <taxon>Acetobacterium</taxon>
    </lineage>
</organism>
<proteinExistence type="predicted"/>
<gene>
    <name evidence="4" type="ORF">GH808_02900</name>
</gene>
<evidence type="ECO:0000259" key="2">
    <source>
        <dbReference type="Pfam" id="PF03050"/>
    </source>
</evidence>
<evidence type="ECO:0000256" key="1">
    <source>
        <dbReference type="SAM" id="Phobius"/>
    </source>
</evidence>
<protein>
    <submittedName>
        <fullName evidence="4">IS66 family transposase</fullName>
    </submittedName>
</protein>
<dbReference type="InterPro" id="IPR004291">
    <property type="entry name" value="Transposase_IS66_central"/>
</dbReference>
<feature type="transmembrane region" description="Helical" evidence="1">
    <location>
        <begin position="12"/>
        <end position="31"/>
    </location>
</feature>
<keyword evidence="1" id="KW-1133">Transmembrane helix</keyword>
<dbReference type="PANTHER" id="PTHR33678">
    <property type="entry name" value="BLL1576 PROTEIN"/>
    <property type="match status" value="1"/>
</dbReference>
<name>A0ABR6WT39_9FIRM</name>
<dbReference type="PANTHER" id="PTHR33678:SF1">
    <property type="entry name" value="BLL1576 PROTEIN"/>
    <property type="match status" value="1"/>
</dbReference>
<evidence type="ECO:0000313" key="4">
    <source>
        <dbReference type="EMBL" id="MBC3803386.1"/>
    </source>
</evidence>
<accession>A0ABR6WT39</accession>
<keyword evidence="5" id="KW-1185">Reference proteome</keyword>
<keyword evidence="1" id="KW-0472">Membrane</keyword>
<dbReference type="EMBL" id="WJBC01000003">
    <property type="protein sequence ID" value="MBC3803386.1"/>
    <property type="molecule type" value="Genomic_DNA"/>
</dbReference>
<dbReference type="Pfam" id="PF13005">
    <property type="entry name" value="zf-IS66"/>
    <property type="match status" value="1"/>
</dbReference>